<dbReference type="AlphaFoldDB" id="A0A9W6IRD8"/>
<gene>
    <name evidence="7" type="ORF">GCM10008170_07920</name>
    <name evidence="8" type="ORF">JOD31_001938</name>
</gene>
<keyword evidence="2 5" id="KW-0812">Transmembrane</keyword>
<name>A0A9W6IRD8_9HYPH</name>
<evidence type="ECO:0000256" key="3">
    <source>
        <dbReference type="ARBA" id="ARBA00022989"/>
    </source>
</evidence>
<dbReference type="InterPro" id="IPR011701">
    <property type="entry name" value="MFS"/>
</dbReference>
<dbReference type="Proteomes" id="UP001143400">
    <property type="component" value="Unassembled WGS sequence"/>
</dbReference>
<keyword evidence="7" id="KW-0762">Sugar transport</keyword>
<evidence type="ECO:0000259" key="6">
    <source>
        <dbReference type="PROSITE" id="PS50850"/>
    </source>
</evidence>
<comment type="subcellular location">
    <subcellularLocation>
        <location evidence="1">Membrane</location>
        <topology evidence="1">Multi-pass membrane protein</topology>
    </subcellularLocation>
</comment>
<evidence type="ECO:0000256" key="4">
    <source>
        <dbReference type="ARBA" id="ARBA00023136"/>
    </source>
</evidence>
<evidence type="ECO:0000313" key="9">
    <source>
        <dbReference type="Proteomes" id="UP000758856"/>
    </source>
</evidence>
<dbReference type="PROSITE" id="PS50850">
    <property type="entry name" value="MFS"/>
    <property type="match status" value="1"/>
</dbReference>
<dbReference type="Proteomes" id="UP000758856">
    <property type="component" value="Unassembled WGS sequence"/>
</dbReference>
<dbReference type="PANTHER" id="PTHR23508:SF10">
    <property type="entry name" value="CARBOXYLIC ACID TRANSPORTER PROTEIN HOMOLOG"/>
    <property type="match status" value="1"/>
</dbReference>
<dbReference type="InterPro" id="IPR036259">
    <property type="entry name" value="MFS_trans_sf"/>
</dbReference>
<dbReference type="InterPro" id="IPR020846">
    <property type="entry name" value="MFS_dom"/>
</dbReference>
<sequence length="427" mass="46018">MWLKDTNASERRVLTAAFAGYGVDAFDYMIYTFMISTLAIVWGLSKTEAGNIATAALITSAIGGWAAGVLADRFGRVRVLQLTVAWFSVFTVLSGFTNSYEQLLFTRAMQGFGFGGEWSVGSVLIAESIQARYRGKAVGLVQSSWAVGWACAAIAYWAVFAFVEPELAWRILFWLGALPAVIIFYIRRKVQDPQVYTDTKARMLERGEKGNFLEIFSRPLIVRTLLASLLATGMQGGYYAVTTWLPTYLKTERNLSVLNTSSYLLVLILGSFLGYLTSAWLSDRIGRRKGFILFGVCAGVLVSSYMLIPINDTAMLFLGFPLGFFLSGVFSGMGAFLSELFPSRVRGSAQGFCYNFGRAVGAICPALVGHLSGSLTLGVAIGVMAVGAYTLVVIAALLLPETAGRELEADESASDLKTAAAPAAAGS</sequence>
<feature type="transmembrane region" description="Helical" evidence="5">
    <location>
        <begin position="50"/>
        <end position="70"/>
    </location>
</feature>
<reference evidence="8 9" key="2">
    <citation type="submission" date="2021-01" db="EMBL/GenBank/DDBJ databases">
        <title>Genomic Encyclopedia of Type Strains, Phase IV (KMG-IV): sequencing the most valuable type-strain genomes for metagenomic binning, comparative biology and taxonomic classification.</title>
        <authorList>
            <person name="Goeker M."/>
        </authorList>
    </citation>
    <scope>NUCLEOTIDE SEQUENCE [LARGE SCALE GENOMIC DNA]</scope>
    <source>
        <strain evidence="8 9">DSM 6130</strain>
    </source>
</reference>
<protein>
    <submittedName>
        <fullName evidence="8">MFS family permease</fullName>
    </submittedName>
    <submittedName>
        <fullName evidence="7">Sugar transporter</fullName>
    </submittedName>
</protein>
<keyword evidence="7" id="KW-0813">Transport</keyword>
<feature type="transmembrane region" description="Helical" evidence="5">
    <location>
        <begin position="77"/>
        <end position="96"/>
    </location>
</feature>
<feature type="transmembrane region" description="Helical" evidence="5">
    <location>
        <begin position="290"/>
        <end position="308"/>
    </location>
</feature>
<feature type="transmembrane region" description="Helical" evidence="5">
    <location>
        <begin position="21"/>
        <end position="44"/>
    </location>
</feature>
<dbReference type="Gene3D" id="1.20.1250.20">
    <property type="entry name" value="MFS general substrate transporter like domains"/>
    <property type="match status" value="2"/>
</dbReference>
<feature type="transmembrane region" description="Helical" evidence="5">
    <location>
        <begin position="377"/>
        <end position="399"/>
    </location>
</feature>
<evidence type="ECO:0000256" key="5">
    <source>
        <dbReference type="SAM" id="Phobius"/>
    </source>
</evidence>
<organism evidence="7 10">
    <name type="scientific">Methylopila capsulata</name>
    <dbReference type="NCBI Taxonomy" id="61654"/>
    <lineage>
        <taxon>Bacteria</taxon>
        <taxon>Pseudomonadati</taxon>
        <taxon>Pseudomonadota</taxon>
        <taxon>Alphaproteobacteria</taxon>
        <taxon>Hyphomicrobiales</taxon>
        <taxon>Methylopilaceae</taxon>
        <taxon>Methylopila</taxon>
    </lineage>
</organism>
<evidence type="ECO:0000256" key="2">
    <source>
        <dbReference type="ARBA" id="ARBA00022692"/>
    </source>
</evidence>
<dbReference type="EMBL" id="BSFF01000001">
    <property type="protein sequence ID" value="GLK54773.1"/>
    <property type="molecule type" value="Genomic_DNA"/>
</dbReference>
<feature type="transmembrane region" description="Helical" evidence="5">
    <location>
        <begin position="314"/>
        <end position="340"/>
    </location>
</feature>
<proteinExistence type="predicted"/>
<dbReference type="SUPFAM" id="SSF103473">
    <property type="entry name" value="MFS general substrate transporter"/>
    <property type="match status" value="1"/>
</dbReference>
<feature type="transmembrane region" description="Helical" evidence="5">
    <location>
        <begin position="261"/>
        <end position="281"/>
    </location>
</feature>
<evidence type="ECO:0000313" key="10">
    <source>
        <dbReference type="Proteomes" id="UP001143400"/>
    </source>
</evidence>
<dbReference type="Pfam" id="PF07690">
    <property type="entry name" value="MFS_1"/>
    <property type="match status" value="1"/>
</dbReference>
<evidence type="ECO:0000256" key="1">
    <source>
        <dbReference type="ARBA" id="ARBA00004141"/>
    </source>
</evidence>
<dbReference type="GO" id="GO:0046943">
    <property type="term" value="F:carboxylic acid transmembrane transporter activity"/>
    <property type="evidence" value="ECO:0007669"/>
    <property type="project" value="TreeGrafter"/>
</dbReference>
<keyword evidence="4 5" id="KW-0472">Membrane</keyword>
<dbReference type="FunFam" id="1.20.1250.20:FF:000253">
    <property type="entry name" value="Transporter, major facilitator family"/>
    <property type="match status" value="1"/>
</dbReference>
<dbReference type="EMBL" id="JAFBCY010000002">
    <property type="protein sequence ID" value="MBM7851713.1"/>
    <property type="molecule type" value="Genomic_DNA"/>
</dbReference>
<dbReference type="PANTHER" id="PTHR23508">
    <property type="entry name" value="CARBOXYLIC ACID TRANSPORTER PROTEIN HOMOLOG"/>
    <property type="match status" value="1"/>
</dbReference>
<keyword evidence="9" id="KW-1185">Reference proteome</keyword>
<dbReference type="CDD" id="cd17371">
    <property type="entry name" value="MFS_MucK"/>
    <property type="match status" value="1"/>
</dbReference>
<feature type="transmembrane region" description="Helical" evidence="5">
    <location>
        <begin position="138"/>
        <end position="161"/>
    </location>
</feature>
<dbReference type="RefSeq" id="WP_204950113.1">
    <property type="nucleotide sequence ID" value="NZ_BSFF01000001.1"/>
</dbReference>
<dbReference type="PROSITE" id="PS00217">
    <property type="entry name" value="SUGAR_TRANSPORT_2"/>
    <property type="match status" value="1"/>
</dbReference>
<feature type="domain" description="Major facilitator superfamily (MFS) profile" evidence="6">
    <location>
        <begin position="13"/>
        <end position="403"/>
    </location>
</feature>
<dbReference type="InterPro" id="IPR005829">
    <property type="entry name" value="Sugar_transporter_CS"/>
</dbReference>
<accession>A0A9W6IRD8</accession>
<dbReference type="GO" id="GO:0005886">
    <property type="term" value="C:plasma membrane"/>
    <property type="evidence" value="ECO:0007669"/>
    <property type="project" value="TreeGrafter"/>
</dbReference>
<evidence type="ECO:0000313" key="8">
    <source>
        <dbReference type="EMBL" id="MBM7851713.1"/>
    </source>
</evidence>
<reference evidence="7" key="1">
    <citation type="journal article" date="2014" name="Int. J. Syst. Evol. Microbiol.">
        <title>Complete genome sequence of Corynebacterium casei LMG S-19264T (=DSM 44701T), isolated from a smear-ripened cheese.</title>
        <authorList>
            <consortium name="US DOE Joint Genome Institute (JGI-PGF)"/>
            <person name="Walter F."/>
            <person name="Albersmeier A."/>
            <person name="Kalinowski J."/>
            <person name="Ruckert C."/>
        </authorList>
    </citation>
    <scope>NUCLEOTIDE SEQUENCE</scope>
    <source>
        <strain evidence="7">VKM B-1606</strain>
    </source>
</reference>
<comment type="caution">
    <text evidence="7">The sequence shown here is derived from an EMBL/GenBank/DDBJ whole genome shotgun (WGS) entry which is preliminary data.</text>
</comment>
<feature type="transmembrane region" description="Helical" evidence="5">
    <location>
        <begin position="220"/>
        <end position="241"/>
    </location>
</feature>
<keyword evidence="3 5" id="KW-1133">Transmembrane helix</keyword>
<reference evidence="7" key="3">
    <citation type="submission" date="2023-01" db="EMBL/GenBank/DDBJ databases">
        <authorList>
            <person name="Sun Q."/>
            <person name="Evtushenko L."/>
        </authorList>
    </citation>
    <scope>NUCLEOTIDE SEQUENCE</scope>
    <source>
        <strain evidence="7">VKM B-1606</strain>
    </source>
</reference>
<feature type="transmembrane region" description="Helical" evidence="5">
    <location>
        <begin position="167"/>
        <end position="186"/>
    </location>
</feature>
<dbReference type="PROSITE" id="PS00216">
    <property type="entry name" value="SUGAR_TRANSPORT_1"/>
    <property type="match status" value="1"/>
</dbReference>
<evidence type="ECO:0000313" key="7">
    <source>
        <dbReference type="EMBL" id="GLK54773.1"/>
    </source>
</evidence>